<organism evidence="1 2">
    <name type="scientific">Hypholoma sublateritium (strain FD-334 SS-4)</name>
    <dbReference type="NCBI Taxonomy" id="945553"/>
    <lineage>
        <taxon>Eukaryota</taxon>
        <taxon>Fungi</taxon>
        <taxon>Dikarya</taxon>
        <taxon>Basidiomycota</taxon>
        <taxon>Agaricomycotina</taxon>
        <taxon>Agaricomycetes</taxon>
        <taxon>Agaricomycetidae</taxon>
        <taxon>Agaricales</taxon>
        <taxon>Agaricineae</taxon>
        <taxon>Strophariaceae</taxon>
        <taxon>Hypholoma</taxon>
    </lineage>
</organism>
<sequence>MEGTVPVLMRVARLRCAMMNAAALLRDTVRARSEKGARCLHSRLAQFSLTRTCVWCWSGAPGGVVVMIQETAADSELMLARRASASRAATCRRKLA</sequence>
<proteinExistence type="predicted"/>
<evidence type="ECO:0000313" key="2">
    <source>
        <dbReference type="Proteomes" id="UP000054270"/>
    </source>
</evidence>
<name>A0A0D2KY27_HYPSF</name>
<dbReference type="Proteomes" id="UP000054270">
    <property type="component" value="Unassembled WGS sequence"/>
</dbReference>
<reference evidence="2" key="1">
    <citation type="submission" date="2014-04" db="EMBL/GenBank/DDBJ databases">
        <title>Evolutionary Origins and Diversification of the Mycorrhizal Mutualists.</title>
        <authorList>
            <consortium name="DOE Joint Genome Institute"/>
            <consortium name="Mycorrhizal Genomics Consortium"/>
            <person name="Kohler A."/>
            <person name="Kuo A."/>
            <person name="Nagy L.G."/>
            <person name="Floudas D."/>
            <person name="Copeland A."/>
            <person name="Barry K.W."/>
            <person name="Cichocki N."/>
            <person name="Veneault-Fourrey C."/>
            <person name="LaButti K."/>
            <person name="Lindquist E.A."/>
            <person name="Lipzen A."/>
            <person name="Lundell T."/>
            <person name="Morin E."/>
            <person name="Murat C."/>
            <person name="Riley R."/>
            <person name="Ohm R."/>
            <person name="Sun H."/>
            <person name="Tunlid A."/>
            <person name="Henrissat B."/>
            <person name="Grigoriev I.V."/>
            <person name="Hibbett D.S."/>
            <person name="Martin F."/>
        </authorList>
    </citation>
    <scope>NUCLEOTIDE SEQUENCE [LARGE SCALE GENOMIC DNA]</scope>
    <source>
        <strain evidence="2">FD-334 SS-4</strain>
    </source>
</reference>
<protein>
    <submittedName>
        <fullName evidence="1">Uncharacterized protein</fullName>
    </submittedName>
</protein>
<accession>A0A0D2KY27</accession>
<gene>
    <name evidence="1" type="ORF">HYPSUDRAFT_893958</name>
</gene>
<dbReference type="AlphaFoldDB" id="A0A0D2KY27"/>
<keyword evidence="2" id="KW-1185">Reference proteome</keyword>
<evidence type="ECO:0000313" key="1">
    <source>
        <dbReference type="EMBL" id="KJA19432.1"/>
    </source>
</evidence>
<dbReference type="EMBL" id="KN817578">
    <property type="protein sequence ID" value="KJA19432.1"/>
    <property type="molecule type" value="Genomic_DNA"/>
</dbReference>